<dbReference type="Pfam" id="PF13561">
    <property type="entry name" value="adh_short_C2"/>
    <property type="match status" value="1"/>
</dbReference>
<dbReference type="SUPFAM" id="SSF51735">
    <property type="entry name" value="NAD(P)-binding Rossmann-fold domains"/>
    <property type="match status" value="1"/>
</dbReference>
<gene>
    <name evidence="3" type="ORF">QJV27_02760</name>
</gene>
<evidence type="ECO:0000256" key="1">
    <source>
        <dbReference type="ARBA" id="ARBA00006484"/>
    </source>
</evidence>
<dbReference type="InterPro" id="IPR020904">
    <property type="entry name" value="Sc_DH/Rdtase_CS"/>
</dbReference>
<dbReference type="PRINTS" id="PR00081">
    <property type="entry name" value="GDHRDH"/>
</dbReference>
<dbReference type="NCBIfam" id="NF004847">
    <property type="entry name" value="PRK06198.1"/>
    <property type="match status" value="1"/>
</dbReference>
<dbReference type="RefSeq" id="WP_281447460.1">
    <property type="nucleotide sequence ID" value="NZ_JASBAO010000001.1"/>
</dbReference>
<dbReference type="PANTHER" id="PTHR24321">
    <property type="entry name" value="DEHYDROGENASES, SHORT CHAIN"/>
    <property type="match status" value="1"/>
</dbReference>
<dbReference type="EMBL" id="JASBAO010000001">
    <property type="protein sequence ID" value="MDI2090313.1"/>
    <property type="molecule type" value="Genomic_DNA"/>
</dbReference>
<dbReference type="PANTHER" id="PTHR24321:SF8">
    <property type="entry name" value="ESTRADIOL 17-BETA-DEHYDROGENASE 8-RELATED"/>
    <property type="match status" value="1"/>
</dbReference>
<dbReference type="InterPro" id="IPR036291">
    <property type="entry name" value="NAD(P)-bd_dom_sf"/>
</dbReference>
<dbReference type="PROSITE" id="PS00061">
    <property type="entry name" value="ADH_SHORT"/>
    <property type="match status" value="1"/>
</dbReference>
<dbReference type="Gene3D" id="3.40.50.720">
    <property type="entry name" value="NAD(P)-binding Rossmann-like Domain"/>
    <property type="match status" value="1"/>
</dbReference>
<name>A0ABT6PZM8_9PROT</name>
<keyword evidence="4" id="KW-1185">Reference proteome</keyword>
<proteinExistence type="inferred from homology"/>
<keyword evidence="2" id="KW-0560">Oxidoreductase</keyword>
<evidence type="ECO:0000256" key="2">
    <source>
        <dbReference type="ARBA" id="ARBA00023002"/>
    </source>
</evidence>
<dbReference type="Proteomes" id="UP001431634">
    <property type="component" value="Unassembled WGS sequence"/>
</dbReference>
<accession>A0ABT6PZM8</accession>
<dbReference type="CDD" id="cd05233">
    <property type="entry name" value="SDR_c"/>
    <property type="match status" value="1"/>
</dbReference>
<sequence>MQDFTNMFKDQYFIITGGNEGLGAEVSNLLACRGAKGIIICGVSKEKGEKQEQLLRDKGCDAYFVQADFTRFENCQLVIDAAEKRFNAIHGLVNCAGISNRGTIIDTTPDLFDQIFSINVKAPFFLMQYTIKLMLQKKIEGSIVNILSMNAHGGQSELAAYSSSKGALATLTKNVAFSAMRNRIRVNGINVGWMDTVTERKVQEKYHNVSEQEFEEESKKQPFGRLIKPQEIAKTVLFLLSKESGLMTGSLIDFEQGIIGCGDNGMPQPLKPLEL</sequence>
<dbReference type="InterPro" id="IPR002347">
    <property type="entry name" value="SDR_fam"/>
</dbReference>
<dbReference type="PRINTS" id="PR00080">
    <property type="entry name" value="SDRFAMILY"/>
</dbReference>
<reference evidence="3" key="1">
    <citation type="submission" date="2023-05" db="EMBL/GenBank/DDBJ databases">
        <title>Whole genome sequence of Commensalibacter sp.</title>
        <authorList>
            <person name="Charoenyingcharoen P."/>
            <person name="Yukphan P."/>
        </authorList>
    </citation>
    <scope>NUCLEOTIDE SEQUENCE</scope>
    <source>
        <strain evidence="3">TBRC 16381</strain>
    </source>
</reference>
<evidence type="ECO:0000313" key="4">
    <source>
        <dbReference type="Proteomes" id="UP001431634"/>
    </source>
</evidence>
<comment type="similarity">
    <text evidence="1">Belongs to the short-chain dehydrogenases/reductases (SDR) family.</text>
</comment>
<evidence type="ECO:0000313" key="3">
    <source>
        <dbReference type="EMBL" id="MDI2090313.1"/>
    </source>
</evidence>
<protein>
    <submittedName>
        <fullName evidence="3">SDR family oxidoreductase</fullName>
    </submittedName>
</protein>
<organism evidence="3 4">
    <name type="scientific">Commensalibacter oyaizuii</name>
    <dbReference type="NCBI Taxonomy" id="3043873"/>
    <lineage>
        <taxon>Bacteria</taxon>
        <taxon>Pseudomonadati</taxon>
        <taxon>Pseudomonadota</taxon>
        <taxon>Alphaproteobacteria</taxon>
        <taxon>Acetobacterales</taxon>
        <taxon>Acetobacteraceae</taxon>
    </lineage>
</organism>
<comment type="caution">
    <text evidence="3">The sequence shown here is derived from an EMBL/GenBank/DDBJ whole genome shotgun (WGS) entry which is preliminary data.</text>
</comment>